<dbReference type="GO" id="GO:0016705">
    <property type="term" value="F:oxidoreductase activity, acting on paired donors, with incorporation or reduction of molecular oxygen"/>
    <property type="evidence" value="ECO:0007669"/>
    <property type="project" value="InterPro"/>
</dbReference>
<dbReference type="CDD" id="cd11061">
    <property type="entry name" value="CYP67-like"/>
    <property type="match status" value="1"/>
</dbReference>
<comment type="caution">
    <text evidence="11">The sequence shown here is derived from an EMBL/GenBank/DDBJ whole genome shotgun (WGS) entry which is preliminary data.</text>
</comment>
<organism evidence="11 12">
    <name type="scientific">Steccherinum ochraceum</name>
    <dbReference type="NCBI Taxonomy" id="92696"/>
    <lineage>
        <taxon>Eukaryota</taxon>
        <taxon>Fungi</taxon>
        <taxon>Dikarya</taxon>
        <taxon>Basidiomycota</taxon>
        <taxon>Agaricomycotina</taxon>
        <taxon>Agaricomycetes</taxon>
        <taxon>Polyporales</taxon>
        <taxon>Steccherinaceae</taxon>
        <taxon>Steccherinum</taxon>
    </lineage>
</organism>
<comment type="pathway">
    <text evidence="2">Secondary metabolite biosynthesis.</text>
</comment>
<dbReference type="OrthoDB" id="6692864at2759"/>
<dbReference type="InterPro" id="IPR001128">
    <property type="entry name" value="Cyt_P450"/>
</dbReference>
<keyword evidence="8 9" id="KW-0349">Heme</keyword>
<accession>A0A4R0RWW9</accession>
<evidence type="ECO:0000313" key="11">
    <source>
        <dbReference type="EMBL" id="TCD68528.1"/>
    </source>
</evidence>
<dbReference type="InterPro" id="IPR017972">
    <property type="entry name" value="Cyt_P450_CS"/>
</dbReference>
<evidence type="ECO:0000256" key="6">
    <source>
        <dbReference type="ARBA" id="ARBA00023004"/>
    </source>
</evidence>
<keyword evidence="10" id="KW-0472">Membrane</keyword>
<sequence>MAHLFTPRWQPPATSLRDALFVISGSALITHLVFKRYEPLAIPVVASLLLIPPLALSFLLASHLDLLSAVFATLAVHNGILLASIACYRLSPFHPLARYPGPILLKLSAWWMYCNARGGKRHEYVQQLHTRYKADVIRIGPNELSICDPTAVVPILGPHGLTKGPAWDGHFPHTEFRPLISWRDSDTHAKARRPWNRAFSTAAVKEYEPTLAKRVAQLVDLVKKFAAKSGREKKVDMTLLFKYFSFDFMGDMAFGGGTELMRDGDPMGIIPKMRKSIDSGVMAEICPWFRYYVPDYFQEFTQMCVLRAQERIKNVATTKDVFHYLNNDDVDLAPPNPIMVVTEGSLVVVAGSDTVSATLSSILWCLLMNPDAYRRLQQEIDQCYPAGQDALDCAYSVEMKYLDAVINETMRLYPVVPSGDQRATKDKGMTVNSTYIPPYTSVRLHTWTMHRDPCNFYPFPTSFWPDRWLLCQVPTAKYPKDFVHNTDAFHPFSYGPTGCVGKNLAMKELRMVLCGLLQQVDVAFPKGYDPLEWERGLKDPFTLQTGPLEVLLKVRRKV</sequence>
<keyword evidence="10" id="KW-1133">Transmembrane helix</keyword>
<dbReference type="GO" id="GO:0004497">
    <property type="term" value="F:monooxygenase activity"/>
    <property type="evidence" value="ECO:0007669"/>
    <property type="project" value="UniProtKB-KW"/>
</dbReference>
<dbReference type="STRING" id="92696.A0A4R0RWW9"/>
<dbReference type="AlphaFoldDB" id="A0A4R0RWW9"/>
<evidence type="ECO:0008006" key="13">
    <source>
        <dbReference type="Google" id="ProtNLM"/>
    </source>
</evidence>
<keyword evidence="12" id="KW-1185">Reference proteome</keyword>
<dbReference type="PROSITE" id="PS00086">
    <property type="entry name" value="CYTOCHROME_P450"/>
    <property type="match status" value="1"/>
</dbReference>
<evidence type="ECO:0000256" key="5">
    <source>
        <dbReference type="ARBA" id="ARBA00023002"/>
    </source>
</evidence>
<dbReference type="InterPro" id="IPR036396">
    <property type="entry name" value="Cyt_P450_sf"/>
</dbReference>
<feature type="transmembrane region" description="Helical" evidence="10">
    <location>
        <begin position="41"/>
        <end position="60"/>
    </location>
</feature>
<feature type="transmembrane region" description="Helical" evidence="10">
    <location>
        <begin position="66"/>
        <end position="88"/>
    </location>
</feature>
<evidence type="ECO:0000256" key="9">
    <source>
        <dbReference type="RuleBase" id="RU000461"/>
    </source>
</evidence>
<gene>
    <name evidence="11" type="ORF">EIP91_010584</name>
</gene>
<dbReference type="InterPro" id="IPR050121">
    <property type="entry name" value="Cytochrome_P450_monoxygenase"/>
</dbReference>
<protein>
    <recommendedName>
        <fullName evidence="13">Cytochrome P450 67</fullName>
    </recommendedName>
</protein>
<keyword evidence="4 8" id="KW-0479">Metal-binding</keyword>
<proteinExistence type="inferred from homology"/>
<dbReference type="EMBL" id="RWJN01000064">
    <property type="protein sequence ID" value="TCD68528.1"/>
    <property type="molecule type" value="Genomic_DNA"/>
</dbReference>
<keyword evidence="10" id="KW-0812">Transmembrane</keyword>
<evidence type="ECO:0000256" key="2">
    <source>
        <dbReference type="ARBA" id="ARBA00005179"/>
    </source>
</evidence>
<keyword evidence="7 9" id="KW-0503">Monooxygenase</keyword>
<evidence type="ECO:0000256" key="10">
    <source>
        <dbReference type="SAM" id="Phobius"/>
    </source>
</evidence>
<dbReference type="InterPro" id="IPR002401">
    <property type="entry name" value="Cyt_P450_E_grp-I"/>
</dbReference>
<dbReference type="PRINTS" id="PR00385">
    <property type="entry name" value="P450"/>
</dbReference>
<evidence type="ECO:0000256" key="8">
    <source>
        <dbReference type="PIRSR" id="PIRSR602401-1"/>
    </source>
</evidence>
<dbReference type="PANTHER" id="PTHR24305">
    <property type="entry name" value="CYTOCHROME P450"/>
    <property type="match status" value="1"/>
</dbReference>
<reference evidence="11 12" key="1">
    <citation type="submission" date="2018-11" db="EMBL/GenBank/DDBJ databases">
        <title>Genome assembly of Steccherinum ochraceum LE-BIN_3174, the white-rot fungus of the Steccherinaceae family (The Residual Polyporoid clade, Polyporales, Basidiomycota).</title>
        <authorList>
            <person name="Fedorova T.V."/>
            <person name="Glazunova O.A."/>
            <person name="Landesman E.O."/>
            <person name="Moiseenko K.V."/>
            <person name="Psurtseva N.V."/>
            <person name="Savinova O.S."/>
            <person name="Shakhova N.V."/>
            <person name="Tyazhelova T.V."/>
            <person name="Vasina D.V."/>
        </authorList>
    </citation>
    <scope>NUCLEOTIDE SEQUENCE [LARGE SCALE GENOMIC DNA]</scope>
    <source>
        <strain evidence="11 12">LE-BIN_3174</strain>
    </source>
</reference>
<comment type="cofactor">
    <cofactor evidence="1 8">
        <name>heme</name>
        <dbReference type="ChEBI" id="CHEBI:30413"/>
    </cofactor>
</comment>
<dbReference type="PANTHER" id="PTHR24305:SF187">
    <property type="entry name" value="P450, PUTATIVE (EUROFUNG)-RELATED"/>
    <property type="match status" value="1"/>
</dbReference>
<dbReference type="Pfam" id="PF00067">
    <property type="entry name" value="p450"/>
    <property type="match status" value="1"/>
</dbReference>
<dbReference type="Proteomes" id="UP000292702">
    <property type="component" value="Unassembled WGS sequence"/>
</dbReference>
<feature type="binding site" description="axial binding residue" evidence="8">
    <location>
        <position position="499"/>
    </location>
    <ligand>
        <name>heme</name>
        <dbReference type="ChEBI" id="CHEBI:30413"/>
    </ligand>
    <ligandPart>
        <name>Fe</name>
        <dbReference type="ChEBI" id="CHEBI:18248"/>
    </ligandPart>
</feature>
<evidence type="ECO:0000256" key="4">
    <source>
        <dbReference type="ARBA" id="ARBA00022723"/>
    </source>
</evidence>
<dbReference type="GO" id="GO:0005506">
    <property type="term" value="F:iron ion binding"/>
    <property type="evidence" value="ECO:0007669"/>
    <property type="project" value="InterPro"/>
</dbReference>
<keyword evidence="5 9" id="KW-0560">Oxidoreductase</keyword>
<dbReference type="GO" id="GO:0020037">
    <property type="term" value="F:heme binding"/>
    <property type="evidence" value="ECO:0007669"/>
    <property type="project" value="InterPro"/>
</dbReference>
<comment type="similarity">
    <text evidence="3 9">Belongs to the cytochrome P450 family.</text>
</comment>
<evidence type="ECO:0000256" key="1">
    <source>
        <dbReference type="ARBA" id="ARBA00001971"/>
    </source>
</evidence>
<keyword evidence="6 8" id="KW-0408">Iron</keyword>
<dbReference type="Gene3D" id="1.10.630.10">
    <property type="entry name" value="Cytochrome P450"/>
    <property type="match status" value="1"/>
</dbReference>
<name>A0A4R0RWW9_9APHY</name>
<evidence type="ECO:0000256" key="3">
    <source>
        <dbReference type="ARBA" id="ARBA00010617"/>
    </source>
</evidence>
<evidence type="ECO:0000256" key="7">
    <source>
        <dbReference type="ARBA" id="ARBA00023033"/>
    </source>
</evidence>
<dbReference type="PRINTS" id="PR00463">
    <property type="entry name" value="EP450I"/>
</dbReference>
<dbReference type="SUPFAM" id="SSF48264">
    <property type="entry name" value="Cytochrome P450"/>
    <property type="match status" value="1"/>
</dbReference>
<evidence type="ECO:0000313" key="12">
    <source>
        <dbReference type="Proteomes" id="UP000292702"/>
    </source>
</evidence>